<dbReference type="SMART" id="SM00851">
    <property type="entry name" value="MGS"/>
    <property type="match status" value="1"/>
</dbReference>
<dbReference type="GO" id="GO:0006189">
    <property type="term" value="P:'de novo' IMP biosynthetic process"/>
    <property type="evidence" value="ECO:0007669"/>
    <property type="project" value="TreeGrafter"/>
</dbReference>
<evidence type="ECO:0000259" key="1">
    <source>
        <dbReference type="PROSITE" id="PS51855"/>
    </source>
</evidence>
<dbReference type="Proteomes" id="UP001200271">
    <property type="component" value="Unassembled WGS sequence"/>
</dbReference>
<accession>A0AAW4YC15</accession>
<dbReference type="CDD" id="cd01421">
    <property type="entry name" value="IMPCH"/>
    <property type="match status" value="1"/>
</dbReference>
<dbReference type="PROSITE" id="PS51855">
    <property type="entry name" value="MGS"/>
    <property type="match status" value="1"/>
</dbReference>
<dbReference type="EC" id="2.1.2.3" evidence="2"/>
<dbReference type="SUPFAM" id="SSF52335">
    <property type="entry name" value="Methylglyoxal synthase-like"/>
    <property type="match status" value="1"/>
</dbReference>
<keyword evidence="2" id="KW-0808">Transferase</keyword>
<proteinExistence type="predicted"/>
<dbReference type="AlphaFoldDB" id="A0AAW4YC15"/>
<organism evidence="2 3">
    <name type="scientific">Staphylococcus aureus</name>
    <dbReference type="NCBI Taxonomy" id="1280"/>
    <lineage>
        <taxon>Bacteria</taxon>
        <taxon>Bacillati</taxon>
        <taxon>Bacillota</taxon>
        <taxon>Bacilli</taxon>
        <taxon>Bacillales</taxon>
        <taxon>Staphylococcaceae</taxon>
        <taxon>Staphylococcus</taxon>
    </lineage>
</organism>
<reference evidence="2" key="2">
    <citation type="submission" date="2023-08" db="EMBL/GenBank/DDBJ databases">
        <authorList>
            <person name="Zhao H."/>
            <person name="Wang X."/>
        </authorList>
    </citation>
    <scope>NUCLEOTIDE SEQUENCE</scope>
    <source>
        <strain evidence="2">NC-4</strain>
    </source>
</reference>
<dbReference type="EC" id="3.5.4.10" evidence="2"/>
<sequence length="95" mass="10600">LYSTGGTKRILDEANVPVRSVSDLTHFPEIMDGRVKTLHPAVHGGILADRNKPQHLNELSEQHIDLIDMVVVNLYPFQQTVANPDVTMDEAIENI</sequence>
<feature type="domain" description="MGS-like" evidence="1">
    <location>
        <begin position="1"/>
        <end position="95"/>
    </location>
</feature>
<dbReference type="InterPro" id="IPR011607">
    <property type="entry name" value="MGS-like_dom"/>
</dbReference>
<protein>
    <submittedName>
        <fullName evidence="2">Bifunctional phosphoribosylaminoimidazolecarboxamide formyltransferase/IMP cyclohydrolase</fullName>
        <ecNumber evidence="2">2.1.2.3</ecNumber>
        <ecNumber evidence="2">3.5.4.10</ecNumber>
    </submittedName>
</protein>
<dbReference type="InterPro" id="IPR036914">
    <property type="entry name" value="MGS-like_dom_sf"/>
</dbReference>
<dbReference type="GO" id="GO:0005829">
    <property type="term" value="C:cytosol"/>
    <property type="evidence" value="ECO:0007669"/>
    <property type="project" value="TreeGrafter"/>
</dbReference>
<gene>
    <name evidence="2" type="primary">purH</name>
    <name evidence="2" type="ORF">LB359_16245</name>
</gene>
<evidence type="ECO:0000313" key="2">
    <source>
        <dbReference type="EMBL" id="MCE3363802.1"/>
    </source>
</evidence>
<reference evidence="2" key="1">
    <citation type="journal article" date="2021" name="Front Med (Lausanne)">
        <title>The Prevalence and Determinants of Fusidic Acid Resistance Among Methicillin-Resistant Staphylococcus aureus Clinical Isolates in China.</title>
        <authorList>
            <person name="Zhao H."/>
            <person name="Wang X."/>
            <person name="Wang B."/>
            <person name="Xu Y."/>
            <person name="Rao L."/>
            <person name="Wan B."/>
            <person name="Guo Y."/>
            <person name="Wu X."/>
            <person name="Yu J."/>
            <person name="Chen L."/>
            <person name="Li M."/>
            <person name="Yu F."/>
        </authorList>
    </citation>
    <scope>NUCLEOTIDE SEQUENCE</scope>
    <source>
        <strain evidence="2">NC-4</strain>
    </source>
</reference>
<name>A0AAW4YC15_STAAU</name>
<feature type="non-terminal residue" evidence="2">
    <location>
        <position position="1"/>
    </location>
</feature>
<dbReference type="Pfam" id="PF02142">
    <property type="entry name" value="MGS"/>
    <property type="match status" value="1"/>
</dbReference>
<keyword evidence="2" id="KW-0378">Hydrolase</keyword>
<evidence type="ECO:0000313" key="3">
    <source>
        <dbReference type="Proteomes" id="UP001200271"/>
    </source>
</evidence>
<dbReference type="InterPro" id="IPR002695">
    <property type="entry name" value="PurH-like"/>
</dbReference>
<dbReference type="Gene3D" id="3.40.50.1380">
    <property type="entry name" value="Methylglyoxal synthase-like domain"/>
    <property type="match status" value="1"/>
</dbReference>
<dbReference type="PANTHER" id="PTHR11692:SF0">
    <property type="entry name" value="BIFUNCTIONAL PURINE BIOSYNTHESIS PROTEIN ATIC"/>
    <property type="match status" value="1"/>
</dbReference>
<comment type="caution">
    <text evidence="2">The sequence shown here is derived from an EMBL/GenBank/DDBJ whole genome shotgun (WGS) entry which is preliminary data.</text>
</comment>
<dbReference type="PANTHER" id="PTHR11692">
    <property type="entry name" value="BIFUNCTIONAL PURINE BIOSYNTHESIS PROTEIN PURH"/>
    <property type="match status" value="1"/>
</dbReference>
<feature type="non-terminal residue" evidence="2">
    <location>
        <position position="95"/>
    </location>
</feature>
<dbReference type="EMBL" id="JAIUEN010000337">
    <property type="protein sequence ID" value="MCE3363802.1"/>
    <property type="molecule type" value="Genomic_DNA"/>
</dbReference>
<dbReference type="GO" id="GO:0003937">
    <property type="term" value="F:IMP cyclohydrolase activity"/>
    <property type="evidence" value="ECO:0007669"/>
    <property type="project" value="UniProtKB-EC"/>
</dbReference>
<dbReference type="GO" id="GO:0004643">
    <property type="term" value="F:phosphoribosylaminoimidazolecarboxamide formyltransferase activity"/>
    <property type="evidence" value="ECO:0007669"/>
    <property type="project" value="UniProtKB-EC"/>
</dbReference>